<organism evidence="2 3">
    <name type="scientific">Fonsecaea multimorphosa CBS 102226</name>
    <dbReference type="NCBI Taxonomy" id="1442371"/>
    <lineage>
        <taxon>Eukaryota</taxon>
        <taxon>Fungi</taxon>
        <taxon>Dikarya</taxon>
        <taxon>Ascomycota</taxon>
        <taxon>Pezizomycotina</taxon>
        <taxon>Eurotiomycetes</taxon>
        <taxon>Chaetothyriomycetidae</taxon>
        <taxon>Chaetothyriales</taxon>
        <taxon>Herpotrichiellaceae</taxon>
        <taxon>Fonsecaea</taxon>
    </lineage>
</organism>
<dbReference type="RefSeq" id="XP_016629354.1">
    <property type="nucleotide sequence ID" value="XM_016779643.1"/>
</dbReference>
<keyword evidence="3" id="KW-1185">Reference proteome</keyword>
<dbReference type="Pfam" id="PF11578">
    <property type="entry name" value="DUF3237"/>
    <property type="match status" value="1"/>
</dbReference>
<dbReference type="EMBL" id="KN848083">
    <property type="protein sequence ID" value="KIX95231.1"/>
    <property type="molecule type" value="Genomic_DNA"/>
</dbReference>
<dbReference type="Gene3D" id="2.40.160.20">
    <property type="match status" value="1"/>
</dbReference>
<protein>
    <submittedName>
        <fullName evidence="2">Uncharacterized protein</fullName>
    </submittedName>
</protein>
<gene>
    <name evidence="2" type="ORF">Z520_09148</name>
</gene>
<accession>A0A0D2IDL4</accession>
<dbReference type="Proteomes" id="UP000053411">
    <property type="component" value="Unassembled WGS sequence"/>
</dbReference>
<proteinExistence type="predicted"/>
<dbReference type="AlphaFoldDB" id="A0A0D2IDL4"/>
<evidence type="ECO:0000313" key="2">
    <source>
        <dbReference type="EMBL" id="KIX95231.1"/>
    </source>
</evidence>
<name>A0A0D2IDL4_9EURO</name>
<reference evidence="2 3" key="1">
    <citation type="submission" date="2015-01" db="EMBL/GenBank/DDBJ databases">
        <title>The Genome Sequence of Fonsecaea multimorphosa CBS 102226.</title>
        <authorList>
            <consortium name="The Broad Institute Genomics Platform"/>
            <person name="Cuomo C."/>
            <person name="de Hoog S."/>
            <person name="Gorbushina A."/>
            <person name="Stielow B."/>
            <person name="Teixiera M."/>
            <person name="Abouelleil A."/>
            <person name="Chapman S.B."/>
            <person name="Priest M."/>
            <person name="Young S.K."/>
            <person name="Wortman J."/>
            <person name="Nusbaum C."/>
            <person name="Birren B."/>
        </authorList>
    </citation>
    <scope>NUCLEOTIDE SEQUENCE [LARGE SCALE GENOMIC DNA]</scope>
    <source>
        <strain evidence="2 3">CBS 102226</strain>
    </source>
</reference>
<sequence length="324" mass="35064">MAAASSTRPSTLADHPSLQPAFHLTIVIGPATAIGSLSRGTPLTVVPLVSGSFLSEPGFPIRVDARLKGQGVDYVHNDPDGGRMRLRSDLVVGSPFLFPSLQTIHIHYTGIVDITNEMRRILGLSANAKSTEFGNSLKCAQVPGLLARLVTAVVLAKEEEREQVRKPENYSARSSLMFFRGIKATRTMRRLLVRLDYASNGVVSSVAAAPPPPLVSIRPCISGAVGVEASFLRLLQLHAGTQLPLGLHQPCFLPLHFLPAHLPNLTPAKIKHKLSNVASTATTTLRNVMLEHRQLNGRARISHRSRHAKGQMSADFKGERMPNG</sequence>
<feature type="region of interest" description="Disordered" evidence="1">
    <location>
        <begin position="300"/>
        <end position="324"/>
    </location>
</feature>
<dbReference type="VEuPathDB" id="FungiDB:Z520_09148"/>
<feature type="compositionally biased region" description="Basic residues" evidence="1">
    <location>
        <begin position="300"/>
        <end position="309"/>
    </location>
</feature>
<evidence type="ECO:0000256" key="1">
    <source>
        <dbReference type="SAM" id="MobiDB-lite"/>
    </source>
</evidence>
<evidence type="ECO:0000313" key="3">
    <source>
        <dbReference type="Proteomes" id="UP000053411"/>
    </source>
</evidence>
<dbReference type="OrthoDB" id="2544694at2759"/>
<dbReference type="GeneID" id="27714894"/>